<organism evidence="4 5">
    <name type="scientific">Vasconcelosia minhoensis LEGE 07310</name>
    <dbReference type="NCBI Taxonomy" id="915328"/>
    <lineage>
        <taxon>Bacteria</taxon>
        <taxon>Bacillati</taxon>
        <taxon>Cyanobacteriota</taxon>
        <taxon>Cyanophyceae</taxon>
        <taxon>Nodosilineales</taxon>
        <taxon>Cymatolegaceae</taxon>
        <taxon>Vasconcelosia</taxon>
        <taxon>Vasconcelosia minhoensis</taxon>
    </lineage>
</organism>
<dbReference type="Pfam" id="PF01551">
    <property type="entry name" value="Peptidase_M23"/>
    <property type="match status" value="1"/>
</dbReference>
<dbReference type="PANTHER" id="PTHR21666">
    <property type="entry name" value="PEPTIDASE-RELATED"/>
    <property type="match status" value="1"/>
</dbReference>
<dbReference type="Gene3D" id="2.70.70.10">
    <property type="entry name" value="Glucose Permease (Domain IIA)"/>
    <property type="match status" value="1"/>
</dbReference>
<dbReference type="InterPro" id="IPR050570">
    <property type="entry name" value="Cell_wall_metabolism_enzyme"/>
</dbReference>
<keyword evidence="5" id="KW-1185">Reference proteome</keyword>
<evidence type="ECO:0000313" key="4">
    <source>
        <dbReference type="EMBL" id="MBE9078129.1"/>
    </source>
</evidence>
<gene>
    <name evidence="4" type="ORF">IQ241_12645</name>
</gene>
<feature type="region of interest" description="Disordered" evidence="2">
    <location>
        <begin position="37"/>
        <end position="112"/>
    </location>
</feature>
<sequence>MIEEKASSGADQAFKTASAFSNFLIASPAMAATHGLATLPTPVPEPTEAAPTSPALALTDITPPAAPASPEAAKPDFFPEPAPPAAPTASEAPQAAPEVQPDPIVPPSIRTTENVPADYGSVFIDPTDYSVGQTQSPDIVFSERSTGCKFTVGQGQSLPNGACSSPAAPVTSGPAPVAVTTGRASSPAPSAPHVNASVNVGPVSLDAAGLRFSGATTAAGREYYNRSVFPVVSLQAQQNFIFPLSIPAPITSLFGWRIHPISGTQRFHSGTDIGAPLGTPVLAAQAGQVSSADYAGGYGLMVVLRHDQDETLESRYAHLSQLLVQPGDRVQKGEVVGLVGSTGNSTGPHLHFELRQLTDQGWVAVNPDDLIYQTLANLTQGLNNPLQALNSAVAGPNALGGPQFDSRSPLDLQIPFRPAQPNAS</sequence>
<proteinExistence type="predicted"/>
<name>A0A8J7APF2_9CYAN</name>
<feature type="domain" description="M23ase beta-sheet core" evidence="3">
    <location>
        <begin position="266"/>
        <end position="360"/>
    </location>
</feature>
<dbReference type="InterPro" id="IPR016047">
    <property type="entry name" value="M23ase_b-sheet_dom"/>
</dbReference>
<comment type="caution">
    <text evidence="4">The sequence shown here is derived from an EMBL/GenBank/DDBJ whole genome shotgun (WGS) entry which is preliminary data.</text>
</comment>
<dbReference type="Proteomes" id="UP000636505">
    <property type="component" value="Unassembled WGS sequence"/>
</dbReference>
<evidence type="ECO:0000313" key="5">
    <source>
        <dbReference type="Proteomes" id="UP000636505"/>
    </source>
</evidence>
<accession>A0A8J7APF2</accession>
<dbReference type="SUPFAM" id="SSF51261">
    <property type="entry name" value="Duplicated hybrid motif"/>
    <property type="match status" value="1"/>
</dbReference>
<evidence type="ECO:0000259" key="3">
    <source>
        <dbReference type="Pfam" id="PF01551"/>
    </source>
</evidence>
<feature type="region of interest" description="Disordered" evidence="2">
    <location>
        <begin position="400"/>
        <end position="424"/>
    </location>
</feature>
<dbReference type="PANTHER" id="PTHR21666:SF289">
    <property type="entry name" value="L-ALA--D-GLU ENDOPEPTIDASE"/>
    <property type="match status" value="1"/>
</dbReference>
<evidence type="ECO:0000256" key="2">
    <source>
        <dbReference type="SAM" id="MobiDB-lite"/>
    </source>
</evidence>
<reference evidence="4" key="1">
    <citation type="submission" date="2020-10" db="EMBL/GenBank/DDBJ databases">
        <authorList>
            <person name="Castelo-Branco R."/>
            <person name="Eusebio N."/>
            <person name="Adriana R."/>
            <person name="Vieira A."/>
            <person name="Brugerolle De Fraissinette N."/>
            <person name="Rezende De Castro R."/>
            <person name="Schneider M.P."/>
            <person name="Vasconcelos V."/>
            <person name="Leao P.N."/>
        </authorList>
    </citation>
    <scope>NUCLEOTIDE SEQUENCE</scope>
    <source>
        <strain evidence="4">LEGE 07310</strain>
    </source>
</reference>
<dbReference type="EMBL" id="JADEXG010000026">
    <property type="protein sequence ID" value="MBE9078129.1"/>
    <property type="molecule type" value="Genomic_DNA"/>
</dbReference>
<evidence type="ECO:0000256" key="1">
    <source>
        <dbReference type="ARBA" id="ARBA00022729"/>
    </source>
</evidence>
<feature type="compositionally biased region" description="Low complexity" evidence="2">
    <location>
        <begin position="87"/>
        <end position="98"/>
    </location>
</feature>
<feature type="compositionally biased region" description="Low complexity" evidence="2">
    <location>
        <begin position="37"/>
        <end position="59"/>
    </location>
</feature>
<dbReference type="AlphaFoldDB" id="A0A8J7APF2"/>
<keyword evidence="1" id="KW-0732">Signal</keyword>
<dbReference type="GO" id="GO:0004222">
    <property type="term" value="F:metalloendopeptidase activity"/>
    <property type="evidence" value="ECO:0007669"/>
    <property type="project" value="TreeGrafter"/>
</dbReference>
<protein>
    <submittedName>
        <fullName evidence="4">Peptidoglycan DD-metalloendopeptidase family protein</fullName>
    </submittedName>
</protein>
<dbReference type="CDD" id="cd12797">
    <property type="entry name" value="M23_peptidase"/>
    <property type="match status" value="1"/>
</dbReference>
<dbReference type="InterPro" id="IPR011055">
    <property type="entry name" value="Dup_hybrid_motif"/>
</dbReference>